<proteinExistence type="predicted"/>
<organism evidence="1 2">
    <name type="scientific">Musca domestica</name>
    <name type="common">House fly</name>
    <dbReference type="NCBI Taxonomy" id="7370"/>
    <lineage>
        <taxon>Eukaryota</taxon>
        <taxon>Metazoa</taxon>
        <taxon>Ecdysozoa</taxon>
        <taxon>Arthropoda</taxon>
        <taxon>Hexapoda</taxon>
        <taxon>Insecta</taxon>
        <taxon>Pterygota</taxon>
        <taxon>Neoptera</taxon>
        <taxon>Endopterygota</taxon>
        <taxon>Diptera</taxon>
        <taxon>Brachycera</taxon>
        <taxon>Muscomorpha</taxon>
        <taxon>Muscoidea</taxon>
        <taxon>Muscidae</taxon>
        <taxon>Musca</taxon>
    </lineage>
</organism>
<sequence>MQRVSLKRMRSEESSPYILQTKMHVNEKIVDSHDSNKMKQIYAKTTKMLFQAARSVSNNNIQPDRNKKTPLHRLVVISGNGQIEPAKQADEQDDEFLWVRRKAKCCNRDTYVQDKCVNCQNDLCEECGYSCVECGKFVCSPCISLLYVFSSIFLHSSWQPTFFSRS</sequence>
<accession>A0ABM3VBL2</accession>
<keyword evidence="1" id="KW-1185">Reference proteome</keyword>
<name>A0ABM3VBL2_MUSDO</name>
<dbReference type="Pfam" id="PF05458">
    <property type="entry name" value="Siva"/>
    <property type="match status" value="1"/>
</dbReference>
<evidence type="ECO:0000313" key="2">
    <source>
        <dbReference type="RefSeq" id="XP_058983178.1"/>
    </source>
</evidence>
<dbReference type="GeneID" id="131804363"/>
<dbReference type="RefSeq" id="XP_058983178.1">
    <property type="nucleotide sequence ID" value="XM_059127195.1"/>
</dbReference>
<dbReference type="InterPro" id="IPR022773">
    <property type="entry name" value="Siva"/>
</dbReference>
<dbReference type="Proteomes" id="UP001652621">
    <property type="component" value="Unplaced"/>
</dbReference>
<dbReference type="PANTHER" id="PTHR14365">
    <property type="entry name" value="APOPTOSIS REGULATORY PROTEIN SIVA"/>
    <property type="match status" value="1"/>
</dbReference>
<evidence type="ECO:0000313" key="1">
    <source>
        <dbReference type="Proteomes" id="UP001652621"/>
    </source>
</evidence>
<dbReference type="PANTHER" id="PTHR14365:SF1">
    <property type="entry name" value="APOPTOSIS REGULATORY PROTEIN SIVA"/>
    <property type="match status" value="1"/>
</dbReference>
<gene>
    <name evidence="2" type="primary">LOC131804363</name>
</gene>
<reference evidence="2" key="1">
    <citation type="submission" date="2025-08" db="UniProtKB">
        <authorList>
            <consortium name="RefSeq"/>
        </authorList>
    </citation>
    <scope>IDENTIFICATION</scope>
    <source>
        <strain evidence="2">Aabys</strain>
        <tissue evidence="2">Whole body</tissue>
    </source>
</reference>
<protein>
    <submittedName>
        <fullName evidence="2">Uncharacterized protein LOC131804363</fullName>
    </submittedName>
</protein>